<comment type="caution">
    <text evidence="6">The sequence shown here is derived from an EMBL/GenBank/DDBJ whole genome shotgun (WGS) entry which is preliminary data.</text>
</comment>
<dbReference type="InterPro" id="IPR009061">
    <property type="entry name" value="DNA-bd_dom_put_sf"/>
</dbReference>
<dbReference type="Gene3D" id="1.10.1660.10">
    <property type="match status" value="1"/>
</dbReference>
<evidence type="ECO:0000256" key="2">
    <source>
        <dbReference type="ARBA" id="ARBA00023015"/>
    </source>
</evidence>
<dbReference type="OrthoDB" id="9802039at2"/>
<dbReference type="AlphaFoldDB" id="A0A563EP04"/>
<dbReference type="SMART" id="SM00422">
    <property type="entry name" value="HTH_MERR"/>
    <property type="match status" value="1"/>
</dbReference>
<dbReference type="RefSeq" id="WP_146355193.1">
    <property type="nucleotide sequence ID" value="NZ_VOBR01000017.1"/>
</dbReference>
<dbReference type="PRINTS" id="PR00040">
    <property type="entry name" value="HTHMERR"/>
</dbReference>
<name>A0A563EP04_9PSEU</name>
<keyword evidence="7" id="KW-1185">Reference proteome</keyword>
<reference evidence="6 7" key="1">
    <citation type="submission" date="2019-07" db="EMBL/GenBank/DDBJ databases">
        <title>Lentzea xizangensis sp. nov., isolated from Qinghai-Tibetan Plateau Soils.</title>
        <authorList>
            <person name="Huang J."/>
        </authorList>
    </citation>
    <scope>NUCLEOTIDE SEQUENCE [LARGE SCALE GENOMIC DNA]</scope>
    <source>
        <strain evidence="6 7">FXJ1.1311</strain>
    </source>
</reference>
<feature type="domain" description="HTH merR-type" evidence="5">
    <location>
        <begin position="1"/>
        <end position="69"/>
    </location>
</feature>
<dbReference type="PROSITE" id="PS50937">
    <property type="entry name" value="HTH_MERR_2"/>
    <property type="match status" value="1"/>
</dbReference>
<evidence type="ECO:0000259" key="5">
    <source>
        <dbReference type="PROSITE" id="PS50937"/>
    </source>
</evidence>
<dbReference type="Proteomes" id="UP000316639">
    <property type="component" value="Unassembled WGS sequence"/>
</dbReference>
<sequence>MRVAELAERAGVRPDTVRYYERTGLLAPPPRTPSGYRQYSEDAADRIRFIQGCQRLGLKLREIAELLAVRDTGVCPCEPAEVLLHRHITELDSEIARLTVLRAELVRMVGALPGGQCPDIAPGVWCPEGGDQDG</sequence>
<keyword evidence="1" id="KW-0678">Repressor</keyword>
<evidence type="ECO:0000313" key="7">
    <source>
        <dbReference type="Proteomes" id="UP000316639"/>
    </source>
</evidence>
<evidence type="ECO:0000256" key="3">
    <source>
        <dbReference type="ARBA" id="ARBA00023125"/>
    </source>
</evidence>
<dbReference type="GO" id="GO:0003700">
    <property type="term" value="F:DNA-binding transcription factor activity"/>
    <property type="evidence" value="ECO:0007669"/>
    <property type="project" value="InterPro"/>
</dbReference>
<organism evidence="6 7">
    <name type="scientific">Lentzea tibetensis</name>
    <dbReference type="NCBI Taxonomy" id="2591470"/>
    <lineage>
        <taxon>Bacteria</taxon>
        <taxon>Bacillati</taxon>
        <taxon>Actinomycetota</taxon>
        <taxon>Actinomycetes</taxon>
        <taxon>Pseudonocardiales</taxon>
        <taxon>Pseudonocardiaceae</taxon>
        <taxon>Lentzea</taxon>
    </lineage>
</organism>
<dbReference type="CDD" id="cd04770">
    <property type="entry name" value="HTH_HMRTR"/>
    <property type="match status" value="1"/>
</dbReference>
<evidence type="ECO:0000256" key="1">
    <source>
        <dbReference type="ARBA" id="ARBA00022491"/>
    </source>
</evidence>
<dbReference type="InterPro" id="IPR000551">
    <property type="entry name" value="MerR-type_HTH_dom"/>
</dbReference>
<keyword evidence="3" id="KW-0238">DNA-binding</keyword>
<evidence type="ECO:0000313" key="6">
    <source>
        <dbReference type="EMBL" id="TWP49040.1"/>
    </source>
</evidence>
<dbReference type="PANTHER" id="PTHR30204">
    <property type="entry name" value="REDOX-CYCLING DRUG-SENSING TRANSCRIPTIONAL ACTIVATOR SOXR"/>
    <property type="match status" value="1"/>
</dbReference>
<dbReference type="PANTHER" id="PTHR30204:SF69">
    <property type="entry name" value="MERR-FAMILY TRANSCRIPTIONAL REGULATOR"/>
    <property type="match status" value="1"/>
</dbReference>
<evidence type="ECO:0000256" key="4">
    <source>
        <dbReference type="ARBA" id="ARBA00023163"/>
    </source>
</evidence>
<dbReference type="GO" id="GO:0003677">
    <property type="term" value="F:DNA binding"/>
    <property type="evidence" value="ECO:0007669"/>
    <property type="project" value="UniProtKB-KW"/>
</dbReference>
<proteinExistence type="predicted"/>
<dbReference type="SUPFAM" id="SSF46955">
    <property type="entry name" value="Putative DNA-binding domain"/>
    <property type="match status" value="1"/>
</dbReference>
<keyword evidence="4" id="KW-0804">Transcription</keyword>
<dbReference type="InterPro" id="IPR047057">
    <property type="entry name" value="MerR_fam"/>
</dbReference>
<protein>
    <submittedName>
        <fullName evidence="6">Heavy metal-responsive transcriptional regulator</fullName>
    </submittedName>
</protein>
<keyword evidence="2" id="KW-0805">Transcription regulation</keyword>
<gene>
    <name evidence="6" type="ORF">FKR81_25520</name>
</gene>
<accession>A0A563EP04</accession>
<dbReference type="EMBL" id="VOBR01000017">
    <property type="protein sequence ID" value="TWP49040.1"/>
    <property type="molecule type" value="Genomic_DNA"/>
</dbReference>
<dbReference type="Pfam" id="PF13411">
    <property type="entry name" value="MerR_1"/>
    <property type="match status" value="1"/>
</dbReference>